<evidence type="ECO:0000313" key="2">
    <source>
        <dbReference type="EMBL" id="MDP5275775.1"/>
    </source>
</evidence>
<dbReference type="EMBL" id="JAVAMP010000009">
    <property type="protein sequence ID" value="MDP5275775.1"/>
    <property type="molecule type" value="Genomic_DNA"/>
</dbReference>
<sequence length="313" mass="36462">MYTNINKQIDETQQRHRKHKKLKLKLDQLRLSLQTEKSKLIRYKTILDDEEQDVNKLESFSLGALFYTIVGTKEKKLQKEKQEYLAAKLKYDEAYETVSDISEEVLELVKLVKEYQSSDQDYEKLIKMKKEMILQSKDENTEKLIQLREARSELQEDIRELKEAIQAGNNVKSNLRNMSEALHSAKNWGTYDMLGGGLIATASKHSKIDRANRYAHQVQRSLRLFKNELLDVKVHGNFDLQLSSFDTFADYFFDGLISDWIVQSKINNSLNNVSDMNRKIAGITQKLNIQSELKQNELDAINKSILQFVSEME</sequence>
<evidence type="ECO:0000313" key="3">
    <source>
        <dbReference type="Proteomes" id="UP001231941"/>
    </source>
</evidence>
<feature type="coiled-coil region" evidence="1">
    <location>
        <begin position="137"/>
        <end position="178"/>
    </location>
</feature>
<protein>
    <submittedName>
        <fullName evidence="2">Uncharacterized protein</fullName>
    </submittedName>
</protein>
<evidence type="ECO:0000256" key="1">
    <source>
        <dbReference type="SAM" id="Coils"/>
    </source>
</evidence>
<keyword evidence="1" id="KW-0175">Coiled coil</keyword>
<gene>
    <name evidence="2" type="ORF">Q5Y73_16820</name>
</gene>
<feature type="coiled-coil region" evidence="1">
    <location>
        <begin position="2"/>
        <end position="39"/>
    </location>
</feature>
<keyword evidence="3" id="KW-1185">Reference proteome</keyword>
<proteinExistence type="predicted"/>
<organism evidence="2 3">
    <name type="scientific">Chengkuizengella axinellae</name>
    <dbReference type="NCBI Taxonomy" id="3064388"/>
    <lineage>
        <taxon>Bacteria</taxon>
        <taxon>Bacillati</taxon>
        <taxon>Bacillota</taxon>
        <taxon>Bacilli</taxon>
        <taxon>Bacillales</taxon>
        <taxon>Paenibacillaceae</taxon>
        <taxon>Chengkuizengella</taxon>
    </lineage>
</organism>
<dbReference type="RefSeq" id="WP_305993084.1">
    <property type="nucleotide sequence ID" value="NZ_JAVAMP010000009.1"/>
</dbReference>
<accession>A0ABT9J463</accession>
<dbReference type="Proteomes" id="UP001231941">
    <property type="component" value="Unassembled WGS sequence"/>
</dbReference>
<comment type="caution">
    <text evidence="2">The sequence shown here is derived from an EMBL/GenBank/DDBJ whole genome shotgun (WGS) entry which is preliminary data.</text>
</comment>
<reference evidence="2 3" key="1">
    <citation type="submission" date="2023-08" db="EMBL/GenBank/DDBJ databases">
        <authorList>
            <person name="Park J.-S."/>
        </authorList>
    </citation>
    <scope>NUCLEOTIDE SEQUENCE [LARGE SCALE GENOMIC DNA]</scope>
    <source>
        <strain evidence="2 3">2205SS18-9</strain>
    </source>
</reference>
<name>A0ABT9J463_9BACL</name>